<keyword evidence="4" id="KW-0597">Phosphoprotein</keyword>
<dbReference type="FunFam" id="3.30.565.10:FF:000006">
    <property type="entry name" value="Sensor histidine kinase WalK"/>
    <property type="match status" value="1"/>
</dbReference>
<dbReference type="SMART" id="SM00387">
    <property type="entry name" value="HATPase_c"/>
    <property type="match status" value="1"/>
</dbReference>
<accession>A0A433RUP4</accession>
<evidence type="ECO:0000256" key="2">
    <source>
        <dbReference type="ARBA" id="ARBA00004651"/>
    </source>
</evidence>
<name>A0A433RUP4_9BACL</name>
<keyword evidence="9" id="KW-0902">Two-component regulatory system</keyword>
<dbReference type="GO" id="GO:0000155">
    <property type="term" value="F:phosphorelay sensor kinase activity"/>
    <property type="evidence" value="ECO:0007669"/>
    <property type="project" value="InterPro"/>
</dbReference>
<evidence type="ECO:0000313" key="13">
    <source>
        <dbReference type="EMBL" id="RUS56979.1"/>
    </source>
</evidence>
<dbReference type="CDD" id="cd00082">
    <property type="entry name" value="HisKA"/>
    <property type="match status" value="1"/>
</dbReference>
<dbReference type="SUPFAM" id="SSF55874">
    <property type="entry name" value="ATPase domain of HSP90 chaperone/DNA topoisomerase II/histidine kinase"/>
    <property type="match status" value="1"/>
</dbReference>
<dbReference type="RefSeq" id="WP_126990392.1">
    <property type="nucleotide sequence ID" value="NZ_JTFC01000029.1"/>
</dbReference>
<dbReference type="EC" id="2.7.13.3" evidence="3"/>
<comment type="caution">
    <text evidence="13">The sequence shown here is derived from an EMBL/GenBank/DDBJ whole genome shotgun (WGS) entry which is preliminary data.</text>
</comment>
<dbReference type="GO" id="GO:0005886">
    <property type="term" value="C:plasma membrane"/>
    <property type="evidence" value="ECO:0007669"/>
    <property type="project" value="UniProtKB-SubCell"/>
</dbReference>
<evidence type="ECO:0000256" key="10">
    <source>
        <dbReference type="SAM" id="Coils"/>
    </source>
</evidence>
<feature type="coiled-coil region" evidence="10">
    <location>
        <begin position="296"/>
        <end position="326"/>
    </location>
</feature>
<dbReference type="GO" id="GO:0005524">
    <property type="term" value="F:ATP binding"/>
    <property type="evidence" value="ECO:0007669"/>
    <property type="project" value="UniProtKB-KW"/>
</dbReference>
<keyword evidence="11" id="KW-0812">Transmembrane</keyword>
<dbReference type="InterPro" id="IPR003661">
    <property type="entry name" value="HisK_dim/P_dom"/>
</dbReference>
<organism evidence="13 14">
    <name type="scientific">Candidatus Kurthia intestinigallinarum</name>
    <dbReference type="NCBI Taxonomy" id="1562256"/>
    <lineage>
        <taxon>Bacteria</taxon>
        <taxon>Bacillati</taxon>
        <taxon>Bacillota</taxon>
        <taxon>Bacilli</taxon>
        <taxon>Bacillales</taxon>
        <taxon>Caryophanaceae</taxon>
        <taxon>Kurthia</taxon>
    </lineage>
</organism>
<protein>
    <recommendedName>
        <fullName evidence="3">histidine kinase</fullName>
        <ecNumber evidence="3">2.7.13.3</ecNumber>
    </recommendedName>
</protein>
<feature type="domain" description="Histidine kinase" evidence="12">
    <location>
        <begin position="330"/>
        <end position="547"/>
    </location>
</feature>
<dbReference type="Pfam" id="PF00512">
    <property type="entry name" value="HisKA"/>
    <property type="match status" value="1"/>
</dbReference>
<evidence type="ECO:0000259" key="12">
    <source>
        <dbReference type="PROSITE" id="PS50109"/>
    </source>
</evidence>
<dbReference type="PROSITE" id="PS50109">
    <property type="entry name" value="HIS_KIN"/>
    <property type="match status" value="1"/>
</dbReference>
<comment type="subcellular location">
    <subcellularLocation>
        <location evidence="2">Cell membrane</location>
        <topology evidence="2">Multi-pass membrane protein</topology>
    </subcellularLocation>
</comment>
<evidence type="ECO:0000256" key="11">
    <source>
        <dbReference type="SAM" id="Phobius"/>
    </source>
</evidence>
<evidence type="ECO:0000256" key="1">
    <source>
        <dbReference type="ARBA" id="ARBA00000085"/>
    </source>
</evidence>
<keyword evidence="14" id="KW-1185">Reference proteome</keyword>
<dbReference type="Gene3D" id="3.30.565.10">
    <property type="entry name" value="Histidine kinase-like ATPase, C-terminal domain"/>
    <property type="match status" value="1"/>
</dbReference>
<keyword evidence="8" id="KW-0067">ATP-binding</keyword>
<dbReference type="Gene3D" id="1.10.287.130">
    <property type="match status" value="1"/>
</dbReference>
<dbReference type="Proteomes" id="UP000288623">
    <property type="component" value="Unassembled WGS sequence"/>
</dbReference>
<gene>
    <name evidence="13" type="ORF">QI30_07855</name>
</gene>
<feature type="transmembrane region" description="Helical" evidence="11">
    <location>
        <begin position="225"/>
        <end position="247"/>
    </location>
</feature>
<dbReference type="SMART" id="SM00388">
    <property type="entry name" value="HisKA"/>
    <property type="match status" value="1"/>
</dbReference>
<evidence type="ECO:0000256" key="4">
    <source>
        <dbReference type="ARBA" id="ARBA00022553"/>
    </source>
</evidence>
<sequence length="547" mass="63970">MNLQRRFALQFSTQIVSFIILFIVIALSMLLLLGYALTKEEQSSNSDLMAITGLDQSIDSMENLNPTLLQRLKKQQVWLLIYDEDKKLSLKNNVPKNIPTTYTKLFKNENIDYNLFPLELDNQHYTVVLGKINQGKVDMTRLKQQIDWSGVKLPAIKTKNPVYYIDKDGTVLDSLNDKHPEEAIEELYDEYRYELLRFTDETSGKQLIVANRLADDAFLAVWQHLVPLLIILLIVVLIIFGLFVYFYTRKFANPMLHFMKWIRQIGQKNYQAPINKRGKPIFRNKKGRIRRRFRLYKDMVETMEHMTTELSQYEQQRSQMEKMREEWISGLSHDLKTPLSTVIGYTKMLRSTHDWSKEEQQQFLEVMDDKAHYMKELIDDLTLTYRLKNNRLPLNIEEIELTEWLRRSLIQLMNTSEAEKFHFDFISKQEKAYVKIDPILFQRVIDNLLINALKHNSPGTRIQLKTYPADDQQMIVIQDNGSGMDQETVKQLFNRYYRGTATTESIEGTGLGMAITDQLIKLHHGTINVESVLGKGTIITISLPKPN</sequence>
<dbReference type="OrthoDB" id="368131at2"/>
<dbReference type="GO" id="GO:0030295">
    <property type="term" value="F:protein kinase activator activity"/>
    <property type="evidence" value="ECO:0007669"/>
    <property type="project" value="TreeGrafter"/>
</dbReference>
<comment type="catalytic activity">
    <reaction evidence="1">
        <text>ATP + protein L-histidine = ADP + protein N-phospho-L-histidine.</text>
        <dbReference type="EC" id="2.7.13.3"/>
    </reaction>
</comment>
<dbReference type="GO" id="GO:0007234">
    <property type="term" value="P:osmosensory signaling via phosphorelay pathway"/>
    <property type="evidence" value="ECO:0007669"/>
    <property type="project" value="TreeGrafter"/>
</dbReference>
<dbReference type="InterPro" id="IPR003594">
    <property type="entry name" value="HATPase_dom"/>
</dbReference>
<keyword evidence="7" id="KW-0418">Kinase</keyword>
<keyword evidence="5" id="KW-0808">Transferase</keyword>
<evidence type="ECO:0000256" key="6">
    <source>
        <dbReference type="ARBA" id="ARBA00022741"/>
    </source>
</evidence>
<dbReference type="InterPro" id="IPR050351">
    <property type="entry name" value="BphY/WalK/GraS-like"/>
</dbReference>
<evidence type="ECO:0000256" key="3">
    <source>
        <dbReference type="ARBA" id="ARBA00012438"/>
    </source>
</evidence>
<reference evidence="13 14" key="1">
    <citation type="submission" date="2014-11" db="EMBL/GenBank/DDBJ databases">
        <title>Genome sequence and analysis of novel Kurthia sp.</title>
        <authorList>
            <person name="Lawson J.N."/>
            <person name="Gonzalez J.E."/>
            <person name="Rinauldi L."/>
            <person name="Xuan Z."/>
            <person name="Firman A."/>
            <person name="Shaddox L."/>
            <person name="Trudeau A."/>
            <person name="Shah S."/>
            <person name="Reiman D."/>
        </authorList>
    </citation>
    <scope>NUCLEOTIDE SEQUENCE [LARGE SCALE GENOMIC DNA]</scope>
    <source>
        <strain evidence="13 14">3B1D</strain>
    </source>
</reference>
<dbReference type="AlphaFoldDB" id="A0A433RUP4"/>
<dbReference type="InterPro" id="IPR036097">
    <property type="entry name" value="HisK_dim/P_sf"/>
</dbReference>
<dbReference type="EMBL" id="JTFC01000029">
    <property type="protein sequence ID" value="RUS56979.1"/>
    <property type="molecule type" value="Genomic_DNA"/>
</dbReference>
<evidence type="ECO:0000313" key="14">
    <source>
        <dbReference type="Proteomes" id="UP000288623"/>
    </source>
</evidence>
<dbReference type="PRINTS" id="PR00344">
    <property type="entry name" value="BCTRLSENSOR"/>
</dbReference>
<keyword evidence="11" id="KW-1133">Transmembrane helix</keyword>
<proteinExistence type="predicted"/>
<dbReference type="PANTHER" id="PTHR42878:SF7">
    <property type="entry name" value="SENSOR HISTIDINE KINASE GLRK"/>
    <property type="match status" value="1"/>
</dbReference>
<dbReference type="CDD" id="cd00075">
    <property type="entry name" value="HATPase"/>
    <property type="match status" value="1"/>
</dbReference>
<feature type="transmembrane region" description="Helical" evidence="11">
    <location>
        <begin position="15"/>
        <end position="37"/>
    </location>
</feature>
<evidence type="ECO:0000256" key="9">
    <source>
        <dbReference type="ARBA" id="ARBA00023012"/>
    </source>
</evidence>
<dbReference type="Gene3D" id="6.10.340.10">
    <property type="match status" value="1"/>
</dbReference>
<dbReference type="SUPFAM" id="SSF47384">
    <property type="entry name" value="Homodimeric domain of signal transducing histidine kinase"/>
    <property type="match status" value="1"/>
</dbReference>
<dbReference type="InterPro" id="IPR005467">
    <property type="entry name" value="His_kinase_dom"/>
</dbReference>
<keyword evidence="6" id="KW-0547">Nucleotide-binding</keyword>
<evidence type="ECO:0000256" key="7">
    <source>
        <dbReference type="ARBA" id="ARBA00022777"/>
    </source>
</evidence>
<dbReference type="GO" id="GO:0000156">
    <property type="term" value="F:phosphorelay response regulator activity"/>
    <property type="evidence" value="ECO:0007669"/>
    <property type="project" value="TreeGrafter"/>
</dbReference>
<keyword evidence="11" id="KW-0472">Membrane</keyword>
<dbReference type="Pfam" id="PF02518">
    <property type="entry name" value="HATPase_c"/>
    <property type="match status" value="1"/>
</dbReference>
<keyword evidence="10" id="KW-0175">Coiled coil</keyword>
<evidence type="ECO:0000256" key="5">
    <source>
        <dbReference type="ARBA" id="ARBA00022679"/>
    </source>
</evidence>
<dbReference type="PANTHER" id="PTHR42878">
    <property type="entry name" value="TWO-COMPONENT HISTIDINE KINASE"/>
    <property type="match status" value="1"/>
</dbReference>
<dbReference type="InterPro" id="IPR004358">
    <property type="entry name" value="Sig_transdc_His_kin-like_C"/>
</dbReference>
<dbReference type="InterPro" id="IPR036890">
    <property type="entry name" value="HATPase_C_sf"/>
</dbReference>
<evidence type="ECO:0000256" key="8">
    <source>
        <dbReference type="ARBA" id="ARBA00022840"/>
    </source>
</evidence>